<dbReference type="AlphaFoldDB" id="A0A8J8WLK6"/>
<dbReference type="Pfam" id="PF03995">
    <property type="entry name" value="Inhibitor_I36"/>
    <property type="match status" value="1"/>
</dbReference>
<dbReference type="OrthoDB" id="6381640at2759"/>
<evidence type="ECO:0000256" key="1">
    <source>
        <dbReference type="SAM" id="SignalP"/>
    </source>
</evidence>
<feature type="signal peptide" evidence="1">
    <location>
        <begin position="1"/>
        <end position="16"/>
    </location>
</feature>
<dbReference type="Gene3D" id="2.60.20.10">
    <property type="entry name" value="Crystallins"/>
    <property type="match status" value="2"/>
</dbReference>
<evidence type="ECO:0000313" key="2">
    <source>
        <dbReference type="EMBL" id="KAG0701250.1"/>
    </source>
</evidence>
<reference evidence="2" key="1">
    <citation type="submission" date="2020-07" db="EMBL/GenBank/DDBJ databases">
        <title>The High-quality genome of the commercially important snow crab, Chionoecetes opilio.</title>
        <authorList>
            <person name="Jeong J.-H."/>
            <person name="Ryu S."/>
        </authorList>
    </citation>
    <scope>NUCLEOTIDE SEQUENCE</scope>
    <source>
        <strain evidence="2">MADBK_172401_WGS</strain>
        <tissue evidence="2">Digestive gland</tissue>
    </source>
</reference>
<keyword evidence="3" id="KW-1185">Reference proteome</keyword>
<feature type="chain" id="PRO_5035148639" evidence="1">
    <location>
        <begin position="17"/>
        <end position="227"/>
    </location>
</feature>
<dbReference type="Proteomes" id="UP000770661">
    <property type="component" value="Unassembled WGS sequence"/>
</dbReference>
<gene>
    <name evidence="2" type="ORF">GWK47_025334</name>
</gene>
<proteinExistence type="predicted"/>
<protein>
    <submittedName>
        <fullName evidence="2">Uncharacterized protein</fullName>
    </submittedName>
</protein>
<dbReference type="PROSITE" id="PS51257">
    <property type="entry name" value="PROKAR_LIPOPROTEIN"/>
    <property type="match status" value="1"/>
</dbReference>
<sequence>MKSLLVLSLLVLGTQACCDSTKLFSELQQQGASITLTESTPRIDPFDFNDSAKSVLVNGFWIYYENIDFNPIDEQPRKVFYAYGLNATKDLPEGFGNKLSSVRKLQDGLDKDKNRITFYEGRDHTGREFSTNTSVPVIAELHGKISSLITSGEKPWTVYTDVCYQGDHVCLYPHSVIDLENLKQLVGYYPNVEDVDHISDNSIKSVREGCYSDNVHRTTVLKKIPLI</sequence>
<name>A0A8J8WLK6_CHIOP</name>
<keyword evidence="1" id="KW-0732">Signal</keyword>
<evidence type="ECO:0000313" key="3">
    <source>
        <dbReference type="Proteomes" id="UP000770661"/>
    </source>
</evidence>
<dbReference type="InterPro" id="IPR011024">
    <property type="entry name" value="G_crystallin-like"/>
</dbReference>
<dbReference type="SUPFAM" id="SSF49695">
    <property type="entry name" value="gamma-Crystallin-like"/>
    <property type="match status" value="2"/>
</dbReference>
<accession>A0A8J8WLK6</accession>
<organism evidence="2 3">
    <name type="scientific">Chionoecetes opilio</name>
    <name type="common">Atlantic snow crab</name>
    <name type="synonym">Cancer opilio</name>
    <dbReference type="NCBI Taxonomy" id="41210"/>
    <lineage>
        <taxon>Eukaryota</taxon>
        <taxon>Metazoa</taxon>
        <taxon>Ecdysozoa</taxon>
        <taxon>Arthropoda</taxon>
        <taxon>Crustacea</taxon>
        <taxon>Multicrustacea</taxon>
        <taxon>Malacostraca</taxon>
        <taxon>Eumalacostraca</taxon>
        <taxon>Eucarida</taxon>
        <taxon>Decapoda</taxon>
        <taxon>Pleocyemata</taxon>
        <taxon>Brachyura</taxon>
        <taxon>Eubrachyura</taxon>
        <taxon>Majoidea</taxon>
        <taxon>Majidae</taxon>
        <taxon>Chionoecetes</taxon>
    </lineage>
</organism>
<comment type="caution">
    <text evidence="2">The sequence shown here is derived from an EMBL/GenBank/DDBJ whole genome shotgun (WGS) entry which is preliminary data.</text>
</comment>
<dbReference type="EMBL" id="JACEEZ010025392">
    <property type="protein sequence ID" value="KAG0701250.1"/>
    <property type="molecule type" value="Genomic_DNA"/>
</dbReference>